<dbReference type="InterPro" id="IPR000569">
    <property type="entry name" value="HECT_dom"/>
</dbReference>
<feature type="non-terminal residue" evidence="7">
    <location>
        <position position="296"/>
    </location>
</feature>
<dbReference type="GO" id="GO:0000209">
    <property type="term" value="P:protein polyubiquitination"/>
    <property type="evidence" value="ECO:0007669"/>
    <property type="project" value="InterPro"/>
</dbReference>
<dbReference type="Pfam" id="PF00632">
    <property type="entry name" value="HECT"/>
    <property type="match status" value="1"/>
</dbReference>
<dbReference type="FunFam" id="3.30.2160.10:FF:000004">
    <property type="entry name" value="probable E3 ubiquitin-protein ligase HERC4 isoform X1"/>
    <property type="match status" value="1"/>
</dbReference>
<dbReference type="OrthoDB" id="5981550at2759"/>
<evidence type="ECO:0000256" key="5">
    <source>
        <dbReference type="PROSITE-ProRule" id="PRU00104"/>
    </source>
</evidence>
<dbReference type="HOGENOM" id="CLU_002173_9_2_1"/>
<dbReference type="GeneID" id="17292406"/>
<evidence type="ECO:0000256" key="3">
    <source>
        <dbReference type="ARBA" id="ARBA00022679"/>
    </source>
</evidence>
<dbReference type="InterPro" id="IPR044611">
    <property type="entry name" value="E3A/B/C-like"/>
</dbReference>
<dbReference type="PaxDb" id="55529-EKX35688"/>
<reference evidence="8" key="3">
    <citation type="submission" date="2016-03" db="UniProtKB">
        <authorList>
            <consortium name="EnsemblProtists"/>
        </authorList>
    </citation>
    <scope>IDENTIFICATION</scope>
</reference>
<comment type="caution">
    <text evidence="5">Lacks conserved residue(s) required for the propagation of feature annotation.</text>
</comment>
<dbReference type="AlphaFoldDB" id="L1IHG8"/>
<dbReference type="EC" id="2.3.2.26" evidence="2"/>
<dbReference type="RefSeq" id="XP_005822668.1">
    <property type="nucleotide sequence ID" value="XM_005822611.1"/>
</dbReference>
<dbReference type="Proteomes" id="UP000011087">
    <property type="component" value="Unassembled WGS sequence"/>
</dbReference>
<proteinExistence type="predicted"/>
<keyword evidence="3" id="KW-0808">Transferase</keyword>
<gene>
    <name evidence="7" type="ORF">GUITHDRAFT_46418</name>
</gene>
<keyword evidence="4 5" id="KW-0833">Ubl conjugation pathway</keyword>
<dbReference type="PANTHER" id="PTHR45700">
    <property type="entry name" value="UBIQUITIN-PROTEIN LIGASE E3C"/>
    <property type="match status" value="1"/>
</dbReference>
<evidence type="ECO:0000256" key="4">
    <source>
        <dbReference type="ARBA" id="ARBA00022786"/>
    </source>
</evidence>
<reference evidence="7 9" key="1">
    <citation type="journal article" date="2012" name="Nature">
        <title>Algal genomes reveal evolutionary mosaicism and the fate of nucleomorphs.</title>
        <authorList>
            <consortium name="DOE Joint Genome Institute"/>
            <person name="Curtis B.A."/>
            <person name="Tanifuji G."/>
            <person name="Burki F."/>
            <person name="Gruber A."/>
            <person name="Irimia M."/>
            <person name="Maruyama S."/>
            <person name="Arias M.C."/>
            <person name="Ball S.G."/>
            <person name="Gile G.H."/>
            <person name="Hirakawa Y."/>
            <person name="Hopkins J.F."/>
            <person name="Kuo A."/>
            <person name="Rensing S.A."/>
            <person name="Schmutz J."/>
            <person name="Symeonidi A."/>
            <person name="Elias M."/>
            <person name="Eveleigh R.J."/>
            <person name="Herman E.K."/>
            <person name="Klute M.J."/>
            <person name="Nakayama T."/>
            <person name="Obornik M."/>
            <person name="Reyes-Prieto A."/>
            <person name="Armbrust E.V."/>
            <person name="Aves S.J."/>
            <person name="Beiko R.G."/>
            <person name="Coutinho P."/>
            <person name="Dacks J.B."/>
            <person name="Durnford D.G."/>
            <person name="Fast N.M."/>
            <person name="Green B.R."/>
            <person name="Grisdale C.J."/>
            <person name="Hempel F."/>
            <person name="Henrissat B."/>
            <person name="Hoppner M.P."/>
            <person name="Ishida K."/>
            <person name="Kim E."/>
            <person name="Koreny L."/>
            <person name="Kroth P.G."/>
            <person name="Liu Y."/>
            <person name="Malik S.B."/>
            <person name="Maier U.G."/>
            <person name="McRose D."/>
            <person name="Mock T."/>
            <person name="Neilson J.A."/>
            <person name="Onodera N.T."/>
            <person name="Poole A.M."/>
            <person name="Pritham E.J."/>
            <person name="Richards T.A."/>
            <person name="Rocap G."/>
            <person name="Roy S.W."/>
            <person name="Sarai C."/>
            <person name="Schaack S."/>
            <person name="Shirato S."/>
            <person name="Slamovits C.H."/>
            <person name="Spencer D.F."/>
            <person name="Suzuki S."/>
            <person name="Worden A.Z."/>
            <person name="Zauner S."/>
            <person name="Barry K."/>
            <person name="Bell C."/>
            <person name="Bharti A.K."/>
            <person name="Crow J.A."/>
            <person name="Grimwood J."/>
            <person name="Kramer R."/>
            <person name="Lindquist E."/>
            <person name="Lucas S."/>
            <person name="Salamov A."/>
            <person name="McFadden G.I."/>
            <person name="Lane C.E."/>
            <person name="Keeling P.J."/>
            <person name="Gray M.W."/>
            <person name="Grigoriev I.V."/>
            <person name="Archibald J.M."/>
        </authorList>
    </citation>
    <scope>NUCLEOTIDE SEQUENCE</scope>
    <source>
        <strain evidence="7 9">CCMP2712</strain>
    </source>
</reference>
<dbReference type="EnsemblProtists" id="EKX35688">
    <property type="protein sequence ID" value="EKX35688"/>
    <property type="gene ID" value="GUITHDRAFT_46418"/>
</dbReference>
<dbReference type="Gene3D" id="3.90.1750.10">
    <property type="entry name" value="Hect, E3 ligase catalytic domains"/>
    <property type="match status" value="1"/>
</dbReference>
<dbReference type="SUPFAM" id="SSF56204">
    <property type="entry name" value="Hect, E3 ligase catalytic domain"/>
    <property type="match status" value="1"/>
</dbReference>
<evidence type="ECO:0000313" key="7">
    <source>
        <dbReference type="EMBL" id="EKX35688.1"/>
    </source>
</evidence>
<evidence type="ECO:0000313" key="9">
    <source>
        <dbReference type="Proteomes" id="UP000011087"/>
    </source>
</evidence>
<evidence type="ECO:0000259" key="6">
    <source>
        <dbReference type="PROSITE" id="PS50237"/>
    </source>
</evidence>
<dbReference type="KEGG" id="gtt:GUITHDRAFT_46418"/>
<comment type="catalytic activity">
    <reaction evidence="1">
        <text>S-ubiquitinyl-[E2 ubiquitin-conjugating enzyme]-L-cysteine + [acceptor protein]-L-lysine = [E2 ubiquitin-conjugating enzyme]-L-cysteine + N(6)-ubiquitinyl-[acceptor protein]-L-lysine.</text>
        <dbReference type="EC" id="2.3.2.26"/>
    </reaction>
</comment>
<sequence length="296" mass="33583">FCIIRLRRSHLLQDALDELCRQRKSDLFKPLKVVFIGEEGVDEGGLKKEFFALIVQQLFDPSFGMFLQQEETRVLWFNPSSLESSQEFMLVGLLLGLAVYNHVLLDLQLPLVLWKKLLSLPLNHQDVADLSPETSRGLLALLEYSGPGDVQDVFCLTFQAAIESFGERRVVELKEGGGDVEVTNSNRREYVQRYVEYLLSSSVSSQFEPFKEGFLFMFEQEGILKLLSPRELEVLVCGSPNLDFKGLEEAATYAGGYSASSQAVEWFWQIVREWDLEHKKLLLKFVTGSDKSPIGG</sequence>
<evidence type="ECO:0000256" key="1">
    <source>
        <dbReference type="ARBA" id="ARBA00000885"/>
    </source>
</evidence>
<dbReference type="STRING" id="905079.L1IHG8"/>
<evidence type="ECO:0000256" key="2">
    <source>
        <dbReference type="ARBA" id="ARBA00012485"/>
    </source>
</evidence>
<organism evidence="7">
    <name type="scientific">Guillardia theta (strain CCMP2712)</name>
    <name type="common">Cryptophyte</name>
    <dbReference type="NCBI Taxonomy" id="905079"/>
    <lineage>
        <taxon>Eukaryota</taxon>
        <taxon>Cryptophyceae</taxon>
        <taxon>Pyrenomonadales</taxon>
        <taxon>Geminigeraceae</taxon>
        <taxon>Guillardia</taxon>
    </lineage>
</organism>
<dbReference type="EMBL" id="JH993086">
    <property type="protein sequence ID" value="EKX35688.1"/>
    <property type="molecule type" value="Genomic_DNA"/>
</dbReference>
<dbReference type="eggNOG" id="KOG0941">
    <property type="taxonomic scope" value="Eukaryota"/>
</dbReference>
<dbReference type="InterPro" id="IPR035983">
    <property type="entry name" value="Hect_E3_ubiquitin_ligase"/>
</dbReference>
<dbReference type="PANTHER" id="PTHR45700:SF8">
    <property type="entry name" value="HECT-TYPE E3 UBIQUITIN TRANSFERASE"/>
    <property type="match status" value="1"/>
</dbReference>
<dbReference type="SMART" id="SM00119">
    <property type="entry name" value="HECTc"/>
    <property type="match status" value="1"/>
</dbReference>
<feature type="non-terminal residue" evidence="7">
    <location>
        <position position="1"/>
    </location>
</feature>
<accession>L1IHG8</accession>
<name>L1IHG8_GUITC</name>
<protein>
    <recommendedName>
        <fullName evidence="2">HECT-type E3 ubiquitin transferase</fullName>
        <ecNumber evidence="2">2.3.2.26</ecNumber>
    </recommendedName>
</protein>
<keyword evidence="9" id="KW-1185">Reference proteome</keyword>
<dbReference type="GO" id="GO:0061630">
    <property type="term" value="F:ubiquitin protein ligase activity"/>
    <property type="evidence" value="ECO:0007669"/>
    <property type="project" value="UniProtKB-EC"/>
</dbReference>
<dbReference type="OMA" id="FARRINI"/>
<feature type="domain" description="HECT" evidence="6">
    <location>
        <begin position="23"/>
        <end position="296"/>
    </location>
</feature>
<dbReference type="Gene3D" id="3.30.2160.10">
    <property type="entry name" value="Hect, E3 ligase catalytic domain"/>
    <property type="match status" value="1"/>
</dbReference>
<dbReference type="Gene3D" id="3.30.2410.10">
    <property type="entry name" value="Hect, E3 ligase catalytic domain"/>
    <property type="match status" value="1"/>
</dbReference>
<reference evidence="9" key="2">
    <citation type="submission" date="2012-11" db="EMBL/GenBank/DDBJ databases">
        <authorList>
            <person name="Kuo A."/>
            <person name="Curtis B.A."/>
            <person name="Tanifuji G."/>
            <person name="Burki F."/>
            <person name="Gruber A."/>
            <person name="Irimia M."/>
            <person name="Maruyama S."/>
            <person name="Arias M.C."/>
            <person name="Ball S.G."/>
            <person name="Gile G.H."/>
            <person name="Hirakawa Y."/>
            <person name="Hopkins J.F."/>
            <person name="Rensing S.A."/>
            <person name="Schmutz J."/>
            <person name="Symeonidi A."/>
            <person name="Elias M."/>
            <person name="Eveleigh R.J."/>
            <person name="Herman E.K."/>
            <person name="Klute M.J."/>
            <person name="Nakayama T."/>
            <person name="Obornik M."/>
            <person name="Reyes-Prieto A."/>
            <person name="Armbrust E.V."/>
            <person name="Aves S.J."/>
            <person name="Beiko R.G."/>
            <person name="Coutinho P."/>
            <person name="Dacks J.B."/>
            <person name="Durnford D.G."/>
            <person name="Fast N.M."/>
            <person name="Green B.R."/>
            <person name="Grisdale C."/>
            <person name="Hempe F."/>
            <person name="Henrissat B."/>
            <person name="Hoppner M.P."/>
            <person name="Ishida K.-I."/>
            <person name="Kim E."/>
            <person name="Koreny L."/>
            <person name="Kroth P.G."/>
            <person name="Liu Y."/>
            <person name="Malik S.-B."/>
            <person name="Maier U.G."/>
            <person name="McRose D."/>
            <person name="Mock T."/>
            <person name="Neilson J.A."/>
            <person name="Onodera N.T."/>
            <person name="Poole A.M."/>
            <person name="Pritham E.J."/>
            <person name="Richards T.A."/>
            <person name="Rocap G."/>
            <person name="Roy S.W."/>
            <person name="Sarai C."/>
            <person name="Schaack S."/>
            <person name="Shirato S."/>
            <person name="Slamovits C.H."/>
            <person name="Spencer D.F."/>
            <person name="Suzuki S."/>
            <person name="Worden A.Z."/>
            <person name="Zauner S."/>
            <person name="Barry K."/>
            <person name="Bell C."/>
            <person name="Bharti A.K."/>
            <person name="Crow J.A."/>
            <person name="Grimwood J."/>
            <person name="Kramer R."/>
            <person name="Lindquist E."/>
            <person name="Lucas S."/>
            <person name="Salamov A."/>
            <person name="McFadden G.I."/>
            <person name="Lane C.E."/>
            <person name="Keeling P.J."/>
            <person name="Gray M.W."/>
            <person name="Grigoriev I.V."/>
            <person name="Archibald J.M."/>
        </authorList>
    </citation>
    <scope>NUCLEOTIDE SEQUENCE</scope>
    <source>
        <strain evidence="9">CCMP2712</strain>
    </source>
</reference>
<dbReference type="PROSITE" id="PS50237">
    <property type="entry name" value="HECT"/>
    <property type="match status" value="1"/>
</dbReference>
<evidence type="ECO:0000313" key="8">
    <source>
        <dbReference type="EnsemblProtists" id="EKX35688"/>
    </source>
</evidence>